<name>A0A168D784_9HYPO</name>
<reference evidence="3 4" key="1">
    <citation type="journal article" date="2016" name="Genome Biol. Evol.">
        <title>Divergent and convergent evolution of fungal pathogenicity.</title>
        <authorList>
            <person name="Shang Y."/>
            <person name="Xiao G."/>
            <person name="Zheng P."/>
            <person name="Cen K."/>
            <person name="Zhan S."/>
            <person name="Wang C."/>
        </authorList>
    </citation>
    <scope>NUCLEOTIDE SEQUENCE [LARGE SCALE GENOMIC DNA]</scope>
    <source>
        <strain evidence="3 4">RCEF 2490</strain>
    </source>
</reference>
<gene>
    <name evidence="3" type="ORF">AAL_03402</name>
</gene>
<organism evidence="3 4">
    <name type="scientific">Moelleriella libera RCEF 2490</name>
    <dbReference type="NCBI Taxonomy" id="1081109"/>
    <lineage>
        <taxon>Eukaryota</taxon>
        <taxon>Fungi</taxon>
        <taxon>Dikarya</taxon>
        <taxon>Ascomycota</taxon>
        <taxon>Pezizomycotina</taxon>
        <taxon>Sordariomycetes</taxon>
        <taxon>Hypocreomycetidae</taxon>
        <taxon>Hypocreales</taxon>
        <taxon>Clavicipitaceae</taxon>
        <taxon>Moelleriella</taxon>
    </lineage>
</organism>
<dbReference type="PROSITE" id="PS51257">
    <property type="entry name" value="PROKAR_LIPOPROTEIN"/>
    <property type="match status" value="1"/>
</dbReference>
<dbReference type="InterPro" id="IPR057229">
    <property type="entry name" value="DUF7907"/>
</dbReference>
<evidence type="ECO:0000259" key="2">
    <source>
        <dbReference type="Pfam" id="PF25484"/>
    </source>
</evidence>
<evidence type="ECO:0000313" key="4">
    <source>
        <dbReference type="Proteomes" id="UP000078544"/>
    </source>
</evidence>
<evidence type="ECO:0000313" key="3">
    <source>
        <dbReference type="EMBL" id="KZZ97438.1"/>
    </source>
</evidence>
<proteinExistence type="predicted"/>
<feature type="chain" id="PRO_5007896191" description="DUF7907 domain-containing protein" evidence="1">
    <location>
        <begin position="17"/>
        <end position="220"/>
    </location>
</feature>
<dbReference type="OrthoDB" id="4960213at2759"/>
<keyword evidence="1" id="KW-0732">Signal</keyword>
<feature type="signal peptide" evidence="1">
    <location>
        <begin position="1"/>
        <end position="16"/>
    </location>
</feature>
<comment type="caution">
    <text evidence="3">The sequence shown here is derived from an EMBL/GenBank/DDBJ whole genome shotgun (WGS) entry which is preliminary data.</text>
</comment>
<dbReference type="Pfam" id="PF25484">
    <property type="entry name" value="DUF7907"/>
    <property type="match status" value="1"/>
</dbReference>
<accession>A0A168D784</accession>
<protein>
    <recommendedName>
        <fullName evidence="2">DUF7907 domain-containing protein</fullName>
    </recommendedName>
</protein>
<keyword evidence="4" id="KW-1185">Reference proteome</keyword>
<evidence type="ECO:0000256" key="1">
    <source>
        <dbReference type="SAM" id="SignalP"/>
    </source>
</evidence>
<dbReference type="Proteomes" id="UP000078544">
    <property type="component" value="Unassembled WGS sequence"/>
</dbReference>
<dbReference type="AlphaFoldDB" id="A0A168D784"/>
<dbReference type="EMBL" id="AZGY01000006">
    <property type="protein sequence ID" value="KZZ97438.1"/>
    <property type="molecule type" value="Genomic_DNA"/>
</dbReference>
<sequence>MKSTLAACAILAIGACQLITPADVPVLSENFRLVAHVKSANISEFTAGIENWEVTAMPSTGCHAPLILKKPSERANQTSGGTTFFFNPTLTEIQYEQATATGRLSIPRGGHGQRDVGMDCRKGTAQVGVVYVDRGPQLVHTPTGTFYVCPRRIRGEAVAQLLFREKQDEPLPYTCADVALIAKLAAGKSHGDDSLVACCTDVRDGECLFSSPSAGVTLTT</sequence>
<feature type="domain" description="DUF7907" evidence="2">
    <location>
        <begin position="28"/>
        <end position="183"/>
    </location>
</feature>